<keyword evidence="2" id="KW-0808">Transferase</keyword>
<accession>A0ABN2LH39</accession>
<comment type="similarity">
    <text evidence="1">Belongs to the FemABX family.</text>
</comment>
<dbReference type="PROSITE" id="PS51191">
    <property type="entry name" value="FEMABX"/>
    <property type="match status" value="1"/>
</dbReference>
<evidence type="ECO:0000256" key="5">
    <source>
        <dbReference type="ARBA" id="ARBA00023315"/>
    </source>
</evidence>
<dbReference type="PANTHER" id="PTHR36174">
    <property type="entry name" value="LIPID II:GLYCINE GLYCYLTRANSFERASE"/>
    <property type="match status" value="1"/>
</dbReference>
<keyword evidence="4" id="KW-0573">Peptidoglycan synthesis</keyword>
<dbReference type="RefSeq" id="WP_344031265.1">
    <property type="nucleotide sequence ID" value="NZ_BAAAOB010000001.1"/>
</dbReference>
<evidence type="ECO:0000256" key="2">
    <source>
        <dbReference type="ARBA" id="ARBA00022679"/>
    </source>
</evidence>
<dbReference type="InterPro" id="IPR050644">
    <property type="entry name" value="PG_Glycine_Bridge_Synth"/>
</dbReference>
<dbReference type="InterPro" id="IPR038740">
    <property type="entry name" value="BioF2-like_GNAT_dom"/>
</dbReference>
<evidence type="ECO:0000256" key="4">
    <source>
        <dbReference type="ARBA" id="ARBA00022984"/>
    </source>
</evidence>
<comment type="caution">
    <text evidence="8">The sequence shown here is derived from an EMBL/GenBank/DDBJ whole genome shotgun (WGS) entry which is preliminary data.</text>
</comment>
<keyword evidence="6" id="KW-0961">Cell wall biogenesis/degradation</keyword>
<dbReference type="InterPro" id="IPR003447">
    <property type="entry name" value="FEMABX"/>
</dbReference>
<gene>
    <name evidence="8" type="ORF">GCM10009768_16220</name>
</gene>
<reference evidence="8 9" key="1">
    <citation type="journal article" date="2019" name="Int. J. Syst. Evol. Microbiol.">
        <title>The Global Catalogue of Microorganisms (GCM) 10K type strain sequencing project: providing services to taxonomists for standard genome sequencing and annotation.</title>
        <authorList>
            <consortium name="The Broad Institute Genomics Platform"/>
            <consortium name="The Broad Institute Genome Sequencing Center for Infectious Disease"/>
            <person name="Wu L."/>
            <person name="Ma J."/>
        </authorList>
    </citation>
    <scope>NUCLEOTIDE SEQUENCE [LARGE SCALE GENOMIC DNA]</scope>
    <source>
        <strain evidence="8 9">JCM 14736</strain>
    </source>
</reference>
<sequence length="349" mass="38963">MTLTVTPCTDPELWDRTVIDLGGHPLQLWGWGELKSAHRWSAERVLVTRDGETVGACQLLTRKLPWPLGGFVYAPRGPVLARGPKAAAIEGATPGSAGAPAQDPAPGAVADAVADYVRRTRRAVAVSIEPDEDDGRFPLSDAWRRAETTVLPARTLILDLTRSEDELMGDMSKKHRQYVRKSEREESLEIRRVETAEQLEECLEVYRATSARADFGLHEDSYYHDARTMLGEHAPIWASYVDGKPVAFLFLAVSGRTSFELYGGMDETGQRLRANYALKWNAIREMKARGVERYDFGGLINDGVTTFKTGFSSHENLLAGTWDRPMFGYGIWTRGLPLAKSVVRKLRRR</sequence>
<dbReference type="Gene3D" id="3.40.630.30">
    <property type="match status" value="1"/>
</dbReference>
<dbReference type="Pfam" id="PF13480">
    <property type="entry name" value="Acetyltransf_6"/>
    <property type="match status" value="1"/>
</dbReference>
<protein>
    <submittedName>
        <fullName evidence="8">Peptidoglycan bridge formation glycyltransferase FemA/FemB family protein</fullName>
    </submittedName>
</protein>
<proteinExistence type="inferred from homology"/>
<keyword evidence="9" id="KW-1185">Reference proteome</keyword>
<evidence type="ECO:0000313" key="8">
    <source>
        <dbReference type="EMBL" id="GAA1787950.1"/>
    </source>
</evidence>
<feature type="domain" description="BioF2-like acetyltransferase" evidence="7">
    <location>
        <begin position="172"/>
        <end position="308"/>
    </location>
</feature>
<keyword evidence="3" id="KW-0133">Cell shape</keyword>
<dbReference type="SUPFAM" id="SSF55729">
    <property type="entry name" value="Acyl-CoA N-acyltransferases (Nat)"/>
    <property type="match status" value="2"/>
</dbReference>
<evidence type="ECO:0000256" key="6">
    <source>
        <dbReference type="ARBA" id="ARBA00023316"/>
    </source>
</evidence>
<evidence type="ECO:0000259" key="7">
    <source>
        <dbReference type="Pfam" id="PF13480"/>
    </source>
</evidence>
<name>A0ABN2LH39_9MICO</name>
<dbReference type="InterPro" id="IPR016181">
    <property type="entry name" value="Acyl_CoA_acyltransferase"/>
</dbReference>
<dbReference type="PANTHER" id="PTHR36174:SF1">
    <property type="entry name" value="LIPID II:GLYCINE GLYCYLTRANSFERASE"/>
    <property type="match status" value="1"/>
</dbReference>
<keyword evidence="5" id="KW-0012">Acyltransferase</keyword>
<dbReference type="Proteomes" id="UP001500851">
    <property type="component" value="Unassembled WGS sequence"/>
</dbReference>
<organism evidence="8 9">
    <name type="scientific">Leucobacter iarius</name>
    <dbReference type="NCBI Taxonomy" id="333963"/>
    <lineage>
        <taxon>Bacteria</taxon>
        <taxon>Bacillati</taxon>
        <taxon>Actinomycetota</taxon>
        <taxon>Actinomycetes</taxon>
        <taxon>Micrococcales</taxon>
        <taxon>Microbacteriaceae</taxon>
        <taxon>Leucobacter</taxon>
    </lineage>
</organism>
<dbReference type="EMBL" id="BAAAOB010000001">
    <property type="protein sequence ID" value="GAA1787950.1"/>
    <property type="molecule type" value="Genomic_DNA"/>
</dbReference>
<evidence type="ECO:0000256" key="3">
    <source>
        <dbReference type="ARBA" id="ARBA00022960"/>
    </source>
</evidence>
<evidence type="ECO:0000256" key="1">
    <source>
        <dbReference type="ARBA" id="ARBA00009943"/>
    </source>
</evidence>
<evidence type="ECO:0000313" key="9">
    <source>
        <dbReference type="Proteomes" id="UP001500851"/>
    </source>
</evidence>